<comment type="caution">
    <text evidence="1">The sequence shown here is derived from an EMBL/GenBank/DDBJ whole genome shotgun (WGS) entry which is preliminary data.</text>
</comment>
<dbReference type="AlphaFoldDB" id="A0A448XJ48"/>
<gene>
    <name evidence="1" type="ORF">PXEA_LOCUS31357</name>
</gene>
<protein>
    <submittedName>
        <fullName evidence="1">Uncharacterized protein</fullName>
    </submittedName>
</protein>
<evidence type="ECO:0000313" key="2">
    <source>
        <dbReference type="Proteomes" id="UP000784294"/>
    </source>
</evidence>
<evidence type="ECO:0000313" key="1">
    <source>
        <dbReference type="EMBL" id="VEL37917.1"/>
    </source>
</evidence>
<accession>A0A448XJ48</accession>
<name>A0A448XJ48_9PLAT</name>
<reference evidence="1" key="1">
    <citation type="submission" date="2018-11" db="EMBL/GenBank/DDBJ databases">
        <authorList>
            <consortium name="Pathogen Informatics"/>
        </authorList>
    </citation>
    <scope>NUCLEOTIDE SEQUENCE</scope>
</reference>
<keyword evidence="2" id="KW-1185">Reference proteome</keyword>
<proteinExistence type="predicted"/>
<dbReference type="EMBL" id="CAAALY010256351">
    <property type="protein sequence ID" value="VEL37917.1"/>
    <property type="molecule type" value="Genomic_DNA"/>
</dbReference>
<organism evidence="1 2">
    <name type="scientific">Protopolystoma xenopodis</name>
    <dbReference type="NCBI Taxonomy" id="117903"/>
    <lineage>
        <taxon>Eukaryota</taxon>
        <taxon>Metazoa</taxon>
        <taxon>Spiralia</taxon>
        <taxon>Lophotrochozoa</taxon>
        <taxon>Platyhelminthes</taxon>
        <taxon>Monogenea</taxon>
        <taxon>Polyopisthocotylea</taxon>
        <taxon>Polystomatidea</taxon>
        <taxon>Polystomatidae</taxon>
        <taxon>Protopolystoma</taxon>
    </lineage>
</organism>
<sequence>MTSCFATQCTIFRWQRALPSDFPDENTCAVYSAAYGHLFLPPSRPERCEWYRVRREKMPILIFIAPYPFRLVFRLFFPGYSGRISRPAPRSGWTFDCIEASISSSIQASCSTNCAQLNYLYRFHVSTKGEGRVQGQRRCHANCPGHKASINLNKINRG</sequence>
<dbReference type="Proteomes" id="UP000784294">
    <property type="component" value="Unassembled WGS sequence"/>
</dbReference>